<accession>A0ACC0G765</accession>
<keyword evidence="2" id="KW-1185">Reference proteome</keyword>
<feature type="non-terminal residue" evidence="1">
    <location>
        <position position="261"/>
    </location>
</feature>
<evidence type="ECO:0000313" key="1">
    <source>
        <dbReference type="EMBL" id="KAI7996943.1"/>
    </source>
</evidence>
<reference evidence="1 2" key="1">
    <citation type="journal article" date="2022" name="Plant J.">
        <title>Chromosome-level genome of Camellia lanceoleosa provides a valuable resource for understanding genome evolution and self-incompatibility.</title>
        <authorList>
            <person name="Gong W."/>
            <person name="Xiao S."/>
            <person name="Wang L."/>
            <person name="Liao Z."/>
            <person name="Chang Y."/>
            <person name="Mo W."/>
            <person name="Hu G."/>
            <person name="Li W."/>
            <person name="Zhao G."/>
            <person name="Zhu H."/>
            <person name="Hu X."/>
            <person name="Ji K."/>
            <person name="Xiang X."/>
            <person name="Song Q."/>
            <person name="Yuan D."/>
            <person name="Jin S."/>
            <person name="Zhang L."/>
        </authorList>
    </citation>
    <scope>NUCLEOTIDE SEQUENCE [LARGE SCALE GENOMIC DNA]</scope>
    <source>
        <strain evidence="1">SQ_2022a</strain>
    </source>
</reference>
<organism evidence="1 2">
    <name type="scientific">Camellia lanceoleosa</name>
    <dbReference type="NCBI Taxonomy" id="1840588"/>
    <lineage>
        <taxon>Eukaryota</taxon>
        <taxon>Viridiplantae</taxon>
        <taxon>Streptophyta</taxon>
        <taxon>Embryophyta</taxon>
        <taxon>Tracheophyta</taxon>
        <taxon>Spermatophyta</taxon>
        <taxon>Magnoliopsida</taxon>
        <taxon>eudicotyledons</taxon>
        <taxon>Gunneridae</taxon>
        <taxon>Pentapetalae</taxon>
        <taxon>asterids</taxon>
        <taxon>Ericales</taxon>
        <taxon>Theaceae</taxon>
        <taxon>Camellia</taxon>
    </lineage>
</organism>
<comment type="caution">
    <text evidence="1">The sequence shown here is derived from an EMBL/GenBank/DDBJ whole genome shotgun (WGS) entry which is preliminary data.</text>
</comment>
<proteinExistence type="predicted"/>
<dbReference type="EMBL" id="CM045767">
    <property type="protein sequence ID" value="KAI7996943.1"/>
    <property type="molecule type" value="Genomic_DNA"/>
</dbReference>
<gene>
    <name evidence="1" type="ORF">LOK49_LG10G01033</name>
</gene>
<sequence>MSTSPPPTTSATKSPPGKFNNASSSHPKSKPNLNLFRVRAIKEKTEEINLLSSNSSSSSSSAEETTEKYGLEAGLWNVSFSLLFSSSLLCFLFWGLLVYGRQGRKIFRRNLDTDVCREVIANACKVPTTFVSELTESEDPDECVKHSDEDQELEQLISGEICFKVYPFSSETHTSDTERRIILSGSFNPLHEGHLKLLEVATRNNCFELSRLLLRSSEPVLYQFATTVLNSTFSSSFVFKTLGTVVGVVIGGGLNHDPIFY</sequence>
<protein>
    <submittedName>
        <fullName evidence="1">Uncharacterized protein</fullName>
    </submittedName>
</protein>
<evidence type="ECO:0000313" key="2">
    <source>
        <dbReference type="Proteomes" id="UP001060215"/>
    </source>
</evidence>
<dbReference type="Proteomes" id="UP001060215">
    <property type="component" value="Chromosome 10"/>
</dbReference>
<name>A0ACC0G765_9ERIC</name>